<evidence type="ECO:0000256" key="1">
    <source>
        <dbReference type="SAM" id="MobiDB-lite"/>
    </source>
</evidence>
<keyword evidence="3" id="KW-0255">Endonuclease</keyword>
<organism evidence="3 4">
    <name type="scientific">Pendulispora albinea</name>
    <dbReference type="NCBI Taxonomy" id="2741071"/>
    <lineage>
        <taxon>Bacteria</taxon>
        <taxon>Pseudomonadati</taxon>
        <taxon>Myxococcota</taxon>
        <taxon>Myxococcia</taxon>
        <taxon>Myxococcales</taxon>
        <taxon>Sorangiineae</taxon>
        <taxon>Pendulisporaceae</taxon>
        <taxon>Pendulispora</taxon>
    </lineage>
</organism>
<keyword evidence="3" id="KW-0378">Hydrolase</keyword>
<keyword evidence="3" id="KW-0540">Nuclease</keyword>
<protein>
    <submittedName>
        <fullName evidence="3">Restriction endonuclease</fullName>
    </submittedName>
</protein>
<proteinExistence type="predicted"/>
<evidence type="ECO:0000313" key="4">
    <source>
        <dbReference type="Proteomes" id="UP001370348"/>
    </source>
</evidence>
<dbReference type="Pfam" id="PF04471">
    <property type="entry name" value="Mrr_cat"/>
    <property type="match status" value="1"/>
</dbReference>
<accession>A0ABZ2MCL5</accession>
<keyword evidence="4" id="KW-1185">Reference proteome</keyword>
<name>A0ABZ2MCL5_9BACT</name>
<evidence type="ECO:0000313" key="3">
    <source>
        <dbReference type="EMBL" id="WXB20260.1"/>
    </source>
</evidence>
<dbReference type="GO" id="GO:0004519">
    <property type="term" value="F:endonuclease activity"/>
    <property type="evidence" value="ECO:0007669"/>
    <property type="project" value="UniProtKB-KW"/>
</dbReference>
<reference evidence="3 4" key="1">
    <citation type="submission" date="2021-12" db="EMBL/GenBank/DDBJ databases">
        <title>Discovery of the Pendulisporaceae a myxobacterial family with distinct sporulation behavior and unique specialized metabolism.</title>
        <authorList>
            <person name="Garcia R."/>
            <person name="Popoff A."/>
            <person name="Bader C.D."/>
            <person name="Loehr J."/>
            <person name="Walesch S."/>
            <person name="Walt C."/>
            <person name="Boldt J."/>
            <person name="Bunk B."/>
            <person name="Haeckl F.J.F.P.J."/>
            <person name="Gunesch A.P."/>
            <person name="Birkelbach J."/>
            <person name="Nuebel U."/>
            <person name="Pietschmann T."/>
            <person name="Bach T."/>
            <person name="Mueller R."/>
        </authorList>
    </citation>
    <scope>NUCLEOTIDE SEQUENCE [LARGE SCALE GENOMIC DNA]</scope>
    <source>
        <strain evidence="3 4">MSr11954</strain>
    </source>
</reference>
<feature type="region of interest" description="Disordered" evidence="1">
    <location>
        <begin position="117"/>
        <end position="168"/>
    </location>
</feature>
<sequence length="168" mass="18431">MKDSFGVDVGDAVGEPVSLPDAAALAELNPYQFQWWALGLVGARPVVEKKGPDQGIDGRLYFHDEPGPSPRTKQVVFSVKSGSTGVKDVRDLRGVLEREKAAIGVLITLHRPTQPCVQRPRRPDFTDRRAGRRNTRGCRSSPSKACSMAGASTIRRPNKSMSRTREPH</sequence>
<evidence type="ECO:0000259" key="2">
    <source>
        <dbReference type="Pfam" id="PF04471"/>
    </source>
</evidence>
<gene>
    <name evidence="3" type="ORF">LZC94_28850</name>
</gene>
<feature type="domain" description="Restriction endonuclease type IV Mrr" evidence="2">
    <location>
        <begin position="48"/>
        <end position="118"/>
    </location>
</feature>
<dbReference type="Proteomes" id="UP001370348">
    <property type="component" value="Chromosome"/>
</dbReference>
<dbReference type="EMBL" id="CP089984">
    <property type="protein sequence ID" value="WXB20260.1"/>
    <property type="molecule type" value="Genomic_DNA"/>
</dbReference>
<dbReference type="InterPro" id="IPR007560">
    <property type="entry name" value="Restrct_endonuc_IV_Mrr"/>
</dbReference>